<feature type="domain" description="EamA" evidence="2">
    <location>
        <begin position="149"/>
        <end position="273"/>
    </location>
</feature>
<feature type="transmembrane region" description="Helical" evidence="1">
    <location>
        <begin position="122"/>
        <end position="141"/>
    </location>
</feature>
<keyword evidence="4" id="KW-1185">Reference proteome</keyword>
<dbReference type="InterPro" id="IPR000620">
    <property type="entry name" value="EamA_dom"/>
</dbReference>
<dbReference type="PANTHER" id="PTHR22911:SF135">
    <property type="entry name" value="BLR4310 PROTEIN"/>
    <property type="match status" value="1"/>
</dbReference>
<name>A0A1I1LPS8_9RHOB</name>
<gene>
    <name evidence="3" type="ORF">SAMN04488094_10883</name>
</gene>
<keyword evidence="1" id="KW-0472">Membrane</keyword>
<dbReference type="RefSeq" id="WP_093361281.1">
    <property type="nucleotide sequence ID" value="NZ_FOLG01000008.1"/>
</dbReference>
<keyword evidence="1" id="KW-1133">Transmembrane helix</keyword>
<protein>
    <submittedName>
        <fullName evidence="3">Permease of the drug/metabolite transporter (DMT) superfamily</fullName>
    </submittedName>
</protein>
<feature type="transmembrane region" description="Helical" evidence="1">
    <location>
        <begin position="177"/>
        <end position="195"/>
    </location>
</feature>
<reference evidence="3 4" key="1">
    <citation type="submission" date="2016-10" db="EMBL/GenBank/DDBJ databases">
        <authorList>
            <person name="de Groot N.N."/>
        </authorList>
    </citation>
    <scope>NUCLEOTIDE SEQUENCE [LARGE SCALE GENOMIC DNA]</scope>
    <source>
        <strain evidence="3 4">DSM 19548</strain>
    </source>
</reference>
<dbReference type="EMBL" id="FOLG01000008">
    <property type="protein sequence ID" value="SFC71480.1"/>
    <property type="molecule type" value="Genomic_DNA"/>
</dbReference>
<proteinExistence type="predicted"/>
<feature type="transmembrane region" description="Helical" evidence="1">
    <location>
        <begin position="36"/>
        <end position="54"/>
    </location>
</feature>
<evidence type="ECO:0000256" key="1">
    <source>
        <dbReference type="SAM" id="Phobius"/>
    </source>
</evidence>
<dbReference type="InterPro" id="IPR037185">
    <property type="entry name" value="EmrE-like"/>
</dbReference>
<dbReference type="GO" id="GO:0016020">
    <property type="term" value="C:membrane"/>
    <property type="evidence" value="ECO:0007669"/>
    <property type="project" value="InterPro"/>
</dbReference>
<accession>A0A1I1LPS8</accession>
<evidence type="ECO:0000259" key="2">
    <source>
        <dbReference type="Pfam" id="PF00892"/>
    </source>
</evidence>
<dbReference type="PANTHER" id="PTHR22911">
    <property type="entry name" value="ACYL-MALONYL CONDENSING ENZYME-RELATED"/>
    <property type="match status" value="1"/>
</dbReference>
<organism evidence="3 4">
    <name type="scientific">Tropicimonas isoalkanivorans</name>
    <dbReference type="NCBI Taxonomy" id="441112"/>
    <lineage>
        <taxon>Bacteria</taxon>
        <taxon>Pseudomonadati</taxon>
        <taxon>Pseudomonadota</taxon>
        <taxon>Alphaproteobacteria</taxon>
        <taxon>Rhodobacterales</taxon>
        <taxon>Roseobacteraceae</taxon>
        <taxon>Tropicimonas</taxon>
    </lineage>
</organism>
<sequence length="291" mass="30590">MNNLRGALLMIVSMGGFALEDMFIKKVSESLPVGQILLSVGLGGTIAFAAATFFQRQSLFPPEILQGPLLLRNTCEIVGTFGFVTALALTTISSASAILQTVPLLVTLGAALFLGETVGWRRWSAIMVGFVGMLMVIRPGADSFDPNSFFAVLGAVGLAARDLATPRIPPRVTALQVSTWGFFMVVPLGAGLLILSGGARPMEAVDAARLAGAVISGVCSYFMLTLSMRTASLSAIAPFRYTRLLFALVIAAIVFGERPGLLTLSGAALIIGSGLYTLARERALFSSARPE</sequence>
<dbReference type="SUPFAM" id="SSF103481">
    <property type="entry name" value="Multidrug resistance efflux transporter EmrE"/>
    <property type="match status" value="2"/>
</dbReference>
<dbReference type="Pfam" id="PF00892">
    <property type="entry name" value="EamA"/>
    <property type="match status" value="2"/>
</dbReference>
<feature type="transmembrane region" description="Helical" evidence="1">
    <location>
        <begin position="75"/>
        <end position="92"/>
    </location>
</feature>
<feature type="domain" description="EamA" evidence="2">
    <location>
        <begin position="5"/>
        <end position="137"/>
    </location>
</feature>
<feature type="transmembrane region" description="Helical" evidence="1">
    <location>
        <begin position="207"/>
        <end position="226"/>
    </location>
</feature>
<evidence type="ECO:0000313" key="4">
    <source>
        <dbReference type="Proteomes" id="UP000198728"/>
    </source>
</evidence>
<dbReference type="AlphaFoldDB" id="A0A1I1LPS8"/>
<dbReference type="STRING" id="441112.SAMN04488094_10883"/>
<keyword evidence="1" id="KW-0812">Transmembrane</keyword>
<feature type="transmembrane region" description="Helical" evidence="1">
    <location>
        <begin position="261"/>
        <end position="279"/>
    </location>
</feature>
<evidence type="ECO:0000313" key="3">
    <source>
        <dbReference type="EMBL" id="SFC71480.1"/>
    </source>
</evidence>
<dbReference type="OrthoDB" id="7165334at2"/>
<dbReference type="Proteomes" id="UP000198728">
    <property type="component" value="Unassembled WGS sequence"/>
</dbReference>
<feature type="transmembrane region" description="Helical" evidence="1">
    <location>
        <begin position="7"/>
        <end position="24"/>
    </location>
</feature>
<feature type="transmembrane region" description="Helical" evidence="1">
    <location>
        <begin position="238"/>
        <end position="255"/>
    </location>
</feature>